<evidence type="ECO:0000259" key="13">
    <source>
        <dbReference type="Pfam" id="PF20666"/>
    </source>
</evidence>
<dbReference type="InterPro" id="IPR052242">
    <property type="entry name" value="Mito_3-hydroxyacyl-CoA_DH"/>
</dbReference>
<evidence type="ECO:0000256" key="1">
    <source>
        <dbReference type="ARBA" id="ARBA00004305"/>
    </source>
</evidence>
<dbReference type="InterPro" id="IPR036291">
    <property type="entry name" value="NAD(P)-bd_dom_sf"/>
</dbReference>
<feature type="domain" description="3-hydroxyacyl-CoA dehydrogenase NAD binding" evidence="11">
    <location>
        <begin position="1080"/>
        <end position="1254"/>
    </location>
</feature>
<feature type="region of interest" description="Disordered" evidence="9">
    <location>
        <begin position="44"/>
        <end position="90"/>
    </location>
</feature>
<dbReference type="FunFam" id="3.40.50.720:FF:000009">
    <property type="entry name" value="Fatty oxidation complex, alpha subunit"/>
    <property type="match status" value="1"/>
</dbReference>
<dbReference type="InterPro" id="IPR048344">
    <property type="entry name" value="Zw10_middle"/>
</dbReference>
<evidence type="ECO:0000256" key="8">
    <source>
        <dbReference type="ARBA" id="ARBA00049556"/>
    </source>
</evidence>
<reference evidence="15" key="2">
    <citation type="submission" date="2022-06" db="UniProtKB">
        <authorList>
            <consortium name="EnsemblMetazoa"/>
        </authorList>
    </citation>
    <scope>IDENTIFICATION</scope>
    <source>
        <strain evidence="15">PS312</strain>
    </source>
</reference>
<dbReference type="PANTHER" id="PTHR43561:SF3">
    <property type="entry name" value="HYDROXYACYL-COENZYME A DEHYDROGENASE, MITOCHONDRIAL"/>
    <property type="match status" value="1"/>
</dbReference>
<evidence type="ECO:0000256" key="4">
    <source>
        <dbReference type="ARBA" id="ARBA00013000"/>
    </source>
</evidence>
<dbReference type="Gene3D" id="3.40.50.720">
    <property type="entry name" value="NAD(P)-binding Rossmann-like Domain"/>
    <property type="match status" value="1"/>
</dbReference>
<evidence type="ECO:0000256" key="2">
    <source>
        <dbReference type="ARBA" id="ARBA00005005"/>
    </source>
</evidence>
<reference evidence="16" key="1">
    <citation type="journal article" date="2008" name="Nat. Genet.">
        <title>The Pristionchus pacificus genome provides a unique perspective on nematode lifestyle and parasitism.</title>
        <authorList>
            <person name="Dieterich C."/>
            <person name="Clifton S.W."/>
            <person name="Schuster L.N."/>
            <person name="Chinwalla A."/>
            <person name="Delehaunty K."/>
            <person name="Dinkelacker I."/>
            <person name="Fulton L."/>
            <person name="Fulton R."/>
            <person name="Godfrey J."/>
            <person name="Minx P."/>
            <person name="Mitreva M."/>
            <person name="Roeseler W."/>
            <person name="Tian H."/>
            <person name="Witte H."/>
            <person name="Yang S.P."/>
            <person name="Wilson R.K."/>
            <person name="Sommer R.J."/>
        </authorList>
    </citation>
    <scope>NUCLEOTIDE SEQUENCE [LARGE SCALE GENOMIC DNA]</scope>
    <source>
        <strain evidence="16">PS312</strain>
    </source>
</reference>
<dbReference type="InterPro" id="IPR046362">
    <property type="entry name" value="Zw10/DSL1_C_sf"/>
</dbReference>
<evidence type="ECO:0000256" key="7">
    <source>
        <dbReference type="ARBA" id="ARBA00023128"/>
    </source>
</evidence>
<dbReference type="SUPFAM" id="SSF48179">
    <property type="entry name" value="6-phosphogluconate dehydrogenase C-terminal domain-like"/>
    <property type="match status" value="1"/>
</dbReference>
<dbReference type="Pfam" id="PF00725">
    <property type="entry name" value="3HCDH"/>
    <property type="match status" value="1"/>
</dbReference>
<dbReference type="GO" id="GO:0006635">
    <property type="term" value="P:fatty acid beta-oxidation"/>
    <property type="evidence" value="ECO:0000318"/>
    <property type="project" value="GO_Central"/>
</dbReference>
<dbReference type="InterPro" id="IPR013328">
    <property type="entry name" value="6PGD_dom2"/>
</dbReference>
<dbReference type="Gene3D" id="1.10.1040.10">
    <property type="entry name" value="N-(1-d-carboxylethyl)-l-norvaline Dehydrogenase, domain 2"/>
    <property type="match status" value="1"/>
</dbReference>
<comment type="similarity">
    <text evidence="3">Belongs to the 3-hydroxyacyl-CoA dehydrogenase family.</text>
</comment>
<dbReference type="PANTHER" id="PTHR43561">
    <property type="match status" value="1"/>
</dbReference>
<keyword evidence="16" id="KW-1185">Reference proteome</keyword>
<dbReference type="GO" id="GO:0005759">
    <property type="term" value="C:mitochondrial matrix"/>
    <property type="evidence" value="ECO:0007669"/>
    <property type="project" value="UniProtKB-SubCell"/>
</dbReference>
<dbReference type="InterPro" id="IPR055148">
    <property type="entry name" value="ZW10_C_2"/>
</dbReference>
<evidence type="ECO:0000256" key="9">
    <source>
        <dbReference type="SAM" id="MobiDB-lite"/>
    </source>
</evidence>
<dbReference type="InterPro" id="IPR006176">
    <property type="entry name" value="3-OHacyl-CoA_DH_NAD-bd"/>
</dbReference>
<dbReference type="SUPFAM" id="SSF51735">
    <property type="entry name" value="NAD(P)-binding Rossmann-fold domains"/>
    <property type="match status" value="1"/>
</dbReference>
<gene>
    <name evidence="15" type="primary">WBGene00111319</name>
</gene>
<proteinExistence type="inferred from homology"/>
<keyword evidence="6" id="KW-0520">NAD</keyword>
<evidence type="ECO:0000256" key="5">
    <source>
        <dbReference type="ARBA" id="ARBA00023002"/>
    </source>
</evidence>
<dbReference type="EC" id="1.1.1.35" evidence="4"/>
<dbReference type="InterPro" id="IPR006108">
    <property type="entry name" value="3HC_DH_C"/>
</dbReference>
<comment type="pathway">
    <text evidence="2">Lipid metabolism; fatty acid beta-oxidation.</text>
</comment>
<evidence type="ECO:0000259" key="11">
    <source>
        <dbReference type="Pfam" id="PF02737"/>
    </source>
</evidence>
<sequence length="1354" mass="151661">MRSSSQYVCSSPTKKSDAFVLGPIIYPDNTGDAVTTRSSRLNTFATSPLENMSFRSPANSSKSIKKSKKSKTSNGKKGREGSKKKSTNRIKCEYSEDECPIRREKRDSRYKRDTMKKHLEGMDWRSGRDLSDLKKEIDEWKKKTTMSGDLVGRVDSVEKRLSALEQADIDRKKSIEMVYKNWAEFNRMKTQLMALEITQIKNRRGDAHRSRMPKEVAETTAKNLYKLCADLHRLTFHLNQKDDITKLVDEALTLAEVIAPLYGSKDEFVDSRENTSCNVSVSNTSNISSAESSPAPSGLYASRVIDEPSLRQKNPDYYSDKDLSRGIANCEPRASKESQLQQLQHQLKSICLYYKMAASELNFLMEDVSKELAAVHDSLKRKYVEFIPVLKTERHKITGTLIEMKDSLGSQLDVIDKNMDEEQIRSTIEEICQLRARSACLRECRVLLDKFSTVEAAMEEMRMQLDQNTLKCSETIKFASSVLPRLDEMTATKNEITEETTMAITRILYSGVANFRNLLLGKLHSWFKQALVFPPSRVANITQMNVCVGDAVEGTMNISAMSNLNVLNDWLIKLGDNIMRNLIHPIINTSAVVSTTTDPVKSSLYIFRVRSKKKNGGETNVDEIFDHLLSIFTHLNASLVGVESNSNSLASVIMKIVFPQLQMAILKNVISPRSTNDAEIDETMAKAEQFREQLVESGLINDASPSFKRFAETHGKVFTDRKCITRVVKARDLILMPYVDLTTVGYGEEEHDENKFDDDSLAALGIRGDEASDDTDTSYPFFFRLLKCKISTSTKELVDLVRETVYEATKAENEEMAGRLMLTARNMIEMFILLTKSHSTAFSSVPQMAAIYHNNCHYIGHRLMLMVFDIVNEKQAVILNSFRSFFAPFLLQLRRSAAQVMSNQLLQIRRNVSTLLADASMSVVSSIERGSNACTMQLTSIANVWKEVLPELVYCGAMSNIIGFFFDQLSHLMLTVEDITANDATFIANTLSTTLRQMEKLLVIRGSPMLHKECAKQYFHFKEIIFMLNASLQDIDDRWCDGVGPLAECLTVIEMLSSKVSTPLARALSTSSSSLAPIKNVTIIGAGLMGAGIAQVSANAKLNVVLVDMNDKVLEKSRASIDASLARAQKSFVADTMKHLKVSTNTSEAVSQADLVIEAIVENIDVKRKLFAEVEKAAKSSAILTTNTSSLRLSDIGLKLKNKSQFGGLHFFNPVPMMKLLEVVRHDETSEETYKSLMEYGKSIGKATVTCKDTPGFIVNRLLIPYMYEALRMADRGDASCKDIDTAMKLGAGYPMGPFELCDYVGLDTTLFIGQGWAKNFPNEPLFKPSPTLEKLVKEGKLGKKTGEGFYKYK</sequence>
<dbReference type="Pfam" id="PF22766">
    <property type="entry name" value="ZW10_C2"/>
    <property type="match status" value="1"/>
</dbReference>
<dbReference type="Pfam" id="PF20665">
    <property type="entry name" value="Zw10_middle"/>
    <property type="match status" value="1"/>
</dbReference>
<evidence type="ECO:0000259" key="10">
    <source>
        <dbReference type="Pfam" id="PF00725"/>
    </source>
</evidence>
<evidence type="ECO:0000313" key="16">
    <source>
        <dbReference type="Proteomes" id="UP000005239"/>
    </source>
</evidence>
<dbReference type="Pfam" id="PF02737">
    <property type="entry name" value="3HCDH_N"/>
    <property type="match status" value="1"/>
</dbReference>
<feature type="compositionally biased region" description="Polar residues" evidence="9">
    <location>
        <begin position="44"/>
        <end position="59"/>
    </location>
</feature>
<feature type="domain" description="3-hydroxyacyl-CoA dehydrogenase C-terminal" evidence="10">
    <location>
        <begin position="1256"/>
        <end position="1353"/>
    </location>
</feature>
<feature type="domain" description="ZW10 C-terminal helical" evidence="14">
    <location>
        <begin position="933"/>
        <end position="1054"/>
    </location>
</feature>
<evidence type="ECO:0000259" key="12">
    <source>
        <dbReference type="Pfam" id="PF20665"/>
    </source>
</evidence>
<name>A0A2A6D013_PRIPA</name>
<dbReference type="Proteomes" id="UP000005239">
    <property type="component" value="Unassembled WGS sequence"/>
</dbReference>
<dbReference type="GO" id="GO:0005739">
    <property type="term" value="C:mitochondrion"/>
    <property type="evidence" value="ECO:0000318"/>
    <property type="project" value="GO_Central"/>
</dbReference>
<accession>A0A2A6D013</accession>
<keyword evidence="7" id="KW-0496">Mitochondrion</keyword>
<dbReference type="EnsemblMetazoa" id="PPA21765.1">
    <property type="protein sequence ID" value="PPA21765.1"/>
    <property type="gene ID" value="WBGene00111319"/>
</dbReference>
<evidence type="ECO:0000256" key="6">
    <source>
        <dbReference type="ARBA" id="ARBA00023027"/>
    </source>
</evidence>
<organism evidence="15 16">
    <name type="scientific">Pristionchus pacificus</name>
    <name type="common">Parasitic nematode worm</name>
    <dbReference type="NCBI Taxonomy" id="54126"/>
    <lineage>
        <taxon>Eukaryota</taxon>
        <taxon>Metazoa</taxon>
        <taxon>Ecdysozoa</taxon>
        <taxon>Nematoda</taxon>
        <taxon>Chromadorea</taxon>
        <taxon>Rhabditida</taxon>
        <taxon>Rhabditina</taxon>
        <taxon>Diplogasteromorpha</taxon>
        <taxon>Diplogasteroidea</taxon>
        <taxon>Neodiplogasteridae</taxon>
        <taxon>Pristionchus</taxon>
    </lineage>
</organism>
<accession>A0A8R1YJD9</accession>
<dbReference type="InterPro" id="IPR008927">
    <property type="entry name" value="6-PGluconate_DH-like_C_sf"/>
</dbReference>
<dbReference type="GO" id="GO:0070403">
    <property type="term" value="F:NAD+ binding"/>
    <property type="evidence" value="ECO:0007669"/>
    <property type="project" value="InterPro"/>
</dbReference>
<feature type="domain" description="Centromere/kinetochore protein zw10 C-terminal" evidence="13">
    <location>
        <begin position="783"/>
        <end position="912"/>
    </location>
</feature>
<keyword evidence="5" id="KW-0560">Oxidoreductase</keyword>
<protein>
    <recommendedName>
        <fullName evidence="4">3-hydroxyacyl-CoA dehydrogenase</fullName>
        <ecNumber evidence="4">1.1.1.35</ecNumber>
    </recommendedName>
</protein>
<feature type="domain" description="Centromere/kinetochore protein zw10 middle" evidence="12">
    <location>
        <begin position="542"/>
        <end position="734"/>
    </location>
</feature>
<dbReference type="PROSITE" id="PS00067">
    <property type="entry name" value="3HCDH"/>
    <property type="match status" value="1"/>
</dbReference>
<dbReference type="InterPro" id="IPR048343">
    <property type="entry name" value="ZW10_C"/>
</dbReference>
<evidence type="ECO:0000313" key="15">
    <source>
        <dbReference type="EnsemblMetazoa" id="PPA21765.1"/>
    </source>
</evidence>
<comment type="catalytic activity">
    <reaction evidence="8">
        <text>a (3S)-3-hydroxyacyl-CoA + NAD(+) = a 3-oxoacyl-CoA + NADH + H(+)</text>
        <dbReference type="Rhea" id="RHEA:22432"/>
        <dbReference type="ChEBI" id="CHEBI:15378"/>
        <dbReference type="ChEBI" id="CHEBI:57318"/>
        <dbReference type="ChEBI" id="CHEBI:57540"/>
        <dbReference type="ChEBI" id="CHEBI:57945"/>
        <dbReference type="ChEBI" id="CHEBI:90726"/>
        <dbReference type="EC" id="1.1.1.35"/>
    </reaction>
</comment>
<feature type="compositionally biased region" description="Basic residues" evidence="9">
    <location>
        <begin position="63"/>
        <end position="76"/>
    </location>
</feature>
<dbReference type="GO" id="GO:0003857">
    <property type="term" value="F:(3S)-3-hydroxyacyl-CoA dehydrogenase (NAD+) activity"/>
    <property type="evidence" value="ECO:0000318"/>
    <property type="project" value="GO_Central"/>
</dbReference>
<dbReference type="Gene3D" id="1.10.357.150">
    <property type="match status" value="1"/>
</dbReference>
<comment type="subcellular location">
    <subcellularLocation>
        <location evidence="1">Mitochondrion matrix</location>
    </subcellularLocation>
</comment>
<evidence type="ECO:0000256" key="3">
    <source>
        <dbReference type="ARBA" id="ARBA00009463"/>
    </source>
</evidence>
<dbReference type="InterPro" id="IPR006180">
    <property type="entry name" value="3-OHacyl-CoA_DH_CS"/>
</dbReference>
<evidence type="ECO:0000259" key="14">
    <source>
        <dbReference type="Pfam" id="PF22766"/>
    </source>
</evidence>
<dbReference type="Pfam" id="PF20666">
    <property type="entry name" value="ZW10_C"/>
    <property type="match status" value="1"/>
</dbReference>